<comment type="caution">
    <text evidence="3">The sequence shown here is derived from an EMBL/GenBank/DDBJ whole genome shotgun (WGS) entry which is preliminary data.</text>
</comment>
<dbReference type="InterPro" id="IPR001173">
    <property type="entry name" value="Glyco_trans_2-like"/>
</dbReference>
<feature type="region of interest" description="Disordered" evidence="1">
    <location>
        <begin position="1"/>
        <end position="47"/>
    </location>
</feature>
<dbReference type="Gene3D" id="3.90.550.10">
    <property type="entry name" value="Spore Coat Polysaccharide Biosynthesis Protein SpsA, Chain A"/>
    <property type="match status" value="1"/>
</dbReference>
<dbReference type="Proteomes" id="UP000664617">
    <property type="component" value="Unassembled WGS sequence"/>
</dbReference>
<feature type="domain" description="Glycosyltransferase 2-like" evidence="2">
    <location>
        <begin position="98"/>
        <end position="175"/>
    </location>
</feature>
<accession>A0ABS3I7T7</accession>
<name>A0ABS3I7T7_9MICO</name>
<dbReference type="RefSeq" id="WP_207275010.1">
    <property type="nucleotide sequence ID" value="NZ_JAFMPK010000033.1"/>
</dbReference>
<proteinExistence type="predicted"/>
<evidence type="ECO:0000259" key="2">
    <source>
        <dbReference type="Pfam" id="PF00535"/>
    </source>
</evidence>
<dbReference type="Pfam" id="PF00535">
    <property type="entry name" value="Glycos_transf_2"/>
    <property type="match status" value="1"/>
</dbReference>
<reference evidence="4" key="1">
    <citation type="submission" date="2023-07" db="EMBL/GenBank/DDBJ databases">
        <title>Myceligenerans salitolerans sp. nov., a halotolerant actinomycete isolated from a salt lake in Xinjiang, China.</title>
        <authorList>
            <person name="Guan T."/>
        </authorList>
    </citation>
    <scope>NUCLEOTIDE SEQUENCE [LARGE SCALE GENOMIC DNA]</scope>
    <source>
        <strain evidence="4">XHU 5031</strain>
    </source>
</reference>
<dbReference type="CDD" id="cd00761">
    <property type="entry name" value="Glyco_tranf_GTA_type"/>
    <property type="match status" value="1"/>
</dbReference>
<sequence length="307" mass="32996">MMAETSGEPAPGNRVPENDVPAGRGHVRRGPAGPAGPVSNGEASAGWVPDDGAAVPLLTIAYSSLAERAGDVVWPERSDDLDLLLCVQGDLPEGFSPPDGVRLVRVPGRGVARSRNASLRHARGRYLLFCDDDVRVDLEGVRRGAEHLRATGKAIALGRGMGADGEPRKRYAPEITPLTLFNSAKAATYEMLVDVSQLRAHDVWFDERFGAGAELYLGDEYILIADLLRAGLAGDAVPFVYGIHPVESSGSRWGGRDAHARAVVFNRVFGWEAPAVRLAFAVRSRDKLGGWREVTRFALDGTRPPEA</sequence>
<organism evidence="3 4">
    <name type="scientific">Myceligenerans salitolerans</name>
    <dbReference type="NCBI Taxonomy" id="1230528"/>
    <lineage>
        <taxon>Bacteria</taxon>
        <taxon>Bacillati</taxon>
        <taxon>Actinomycetota</taxon>
        <taxon>Actinomycetes</taxon>
        <taxon>Micrococcales</taxon>
        <taxon>Promicromonosporaceae</taxon>
        <taxon>Myceligenerans</taxon>
    </lineage>
</organism>
<dbReference type="InterPro" id="IPR029044">
    <property type="entry name" value="Nucleotide-diphossugar_trans"/>
</dbReference>
<evidence type="ECO:0000313" key="4">
    <source>
        <dbReference type="Proteomes" id="UP000664617"/>
    </source>
</evidence>
<evidence type="ECO:0000313" key="3">
    <source>
        <dbReference type="EMBL" id="MBO0609052.1"/>
    </source>
</evidence>
<evidence type="ECO:0000256" key="1">
    <source>
        <dbReference type="SAM" id="MobiDB-lite"/>
    </source>
</evidence>
<keyword evidence="4" id="KW-1185">Reference proteome</keyword>
<dbReference type="SUPFAM" id="SSF53448">
    <property type="entry name" value="Nucleotide-diphospho-sugar transferases"/>
    <property type="match status" value="1"/>
</dbReference>
<protein>
    <submittedName>
        <fullName evidence="3">Glycosyltransferase</fullName>
    </submittedName>
</protein>
<gene>
    <name evidence="3" type="ORF">J0911_08400</name>
</gene>
<dbReference type="EMBL" id="JAFMPK010000033">
    <property type="protein sequence ID" value="MBO0609052.1"/>
    <property type="molecule type" value="Genomic_DNA"/>
</dbReference>